<evidence type="ECO:0000313" key="3">
    <source>
        <dbReference type="Proteomes" id="UP000273278"/>
    </source>
</evidence>
<accession>A0A3G3IFW0</accession>
<dbReference type="InterPro" id="IPR011010">
    <property type="entry name" value="DNA_brk_join_enz"/>
</dbReference>
<evidence type="ECO:0000313" key="2">
    <source>
        <dbReference type="EMBL" id="AYQ54710.1"/>
    </source>
</evidence>
<reference evidence="2 3" key="1">
    <citation type="submission" date="2016-10" db="EMBL/GenBank/DDBJ databases">
        <title>Complete genome of the TMA-utilizing, human hosted archaeon Methanomethylophilus alvus Gen. nov, sp. nov., strain Mx-05, derived from a pure culture.</title>
        <authorList>
            <person name="Brugere J.-F."/>
            <person name="Ben Hania W."/>
            <person name="Chaudhary P.P."/>
            <person name="Gaci N."/>
            <person name="Borrel G."/>
            <person name="Cao Van Tuat L."/>
            <person name="Fardeau M.-L."/>
            <person name="Harris H.M.B."/>
            <person name="O'Toole P.W."/>
            <person name="Ollivier B."/>
        </authorList>
    </citation>
    <scope>NUCLEOTIDE SEQUENCE [LARGE SCALE GENOMIC DNA]</scope>
    <source>
        <strain evidence="2 3">Mx-05</strain>
    </source>
</reference>
<dbReference type="AlphaFoldDB" id="A0A3G3IFW0"/>
<dbReference type="EMBL" id="CP017686">
    <property type="protein sequence ID" value="AYQ54710.1"/>
    <property type="molecule type" value="Genomic_DNA"/>
</dbReference>
<name>A0A3G3IFW0_9ARCH</name>
<dbReference type="GO" id="GO:0003677">
    <property type="term" value="F:DNA binding"/>
    <property type="evidence" value="ECO:0007669"/>
    <property type="project" value="InterPro"/>
</dbReference>
<dbReference type="GO" id="GO:0006310">
    <property type="term" value="P:DNA recombination"/>
    <property type="evidence" value="ECO:0007669"/>
    <property type="project" value="UniProtKB-KW"/>
</dbReference>
<sequence>MEDLVINLELWMGFRSVEVFRIRVCDIHYDPEIVTQHILRRSYRIRLYHAGVKIEKISELLRHNDSHTTYKYLGINIDDMNDAMKILRDFDKRSSLVIFWLHPKGSTNALQSV</sequence>
<keyword evidence="1" id="KW-0233">DNA recombination</keyword>
<dbReference type="GO" id="GO:0015074">
    <property type="term" value="P:DNA integration"/>
    <property type="evidence" value="ECO:0007669"/>
    <property type="project" value="InterPro"/>
</dbReference>
<evidence type="ECO:0008006" key="4">
    <source>
        <dbReference type="Google" id="ProtNLM"/>
    </source>
</evidence>
<evidence type="ECO:0000256" key="1">
    <source>
        <dbReference type="ARBA" id="ARBA00023172"/>
    </source>
</evidence>
<dbReference type="SUPFAM" id="SSF56349">
    <property type="entry name" value="DNA breaking-rejoining enzymes"/>
    <property type="match status" value="1"/>
</dbReference>
<proteinExistence type="predicted"/>
<dbReference type="Gene3D" id="1.10.443.10">
    <property type="entry name" value="Intergrase catalytic core"/>
    <property type="match status" value="1"/>
</dbReference>
<dbReference type="InterPro" id="IPR013762">
    <property type="entry name" value="Integrase-like_cat_sf"/>
</dbReference>
<dbReference type="RefSeq" id="WP_015504434.1">
    <property type="nucleotide sequence ID" value="NZ_CP017686.1"/>
</dbReference>
<gene>
    <name evidence="2" type="ORF">BKD89_02670</name>
</gene>
<dbReference type="GeneID" id="41321337"/>
<dbReference type="Proteomes" id="UP000273278">
    <property type="component" value="Chromosome"/>
</dbReference>
<protein>
    <recommendedName>
        <fullName evidence="4">Tyr recombinase domain-containing protein</fullName>
    </recommendedName>
</protein>
<organism evidence="2 3">
    <name type="scientific">Methanomethylophilus alvi</name>
    <dbReference type="NCBI Taxonomy" id="1291540"/>
    <lineage>
        <taxon>Archaea</taxon>
        <taxon>Methanobacteriati</taxon>
        <taxon>Thermoplasmatota</taxon>
        <taxon>Thermoplasmata</taxon>
        <taxon>Methanomassiliicoccales</taxon>
        <taxon>Methanomethylophilaceae</taxon>
        <taxon>Methanomethylophilus</taxon>
    </lineage>
</organism>